<dbReference type="Gene3D" id="1.25.40.10">
    <property type="entry name" value="Tetratricopeptide repeat domain"/>
    <property type="match status" value="1"/>
</dbReference>
<gene>
    <name evidence="1" type="ORF">A5642_22235</name>
</gene>
<comment type="caution">
    <text evidence="1">The sequence shown here is derived from an EMBL/GenBank/DDBJ whole genome shotgun (WGS) entry which is preliminary data.</text>
</comment>
<evidence type="ECO:0000313" key="2">
    <source>
        <dbReference type="Proteomes" id="UP000093962"/>
    </source>
</evidence>
<dbReference type="OrthoDB" id="4377297at2"/>
<dbReference type="EMBL" id="LZSF01000138">
    <property type="protein sequence ID" value="OBA86680.1"/>
    <property type="molecule type" value="Genomic_DNA"/>
</dbReference>
<reference evidence="1 2" key="1">
    <citation type="submission" date="2016-06" db="EMBL/GenBank/DDBJ databases">
        <authorList>
            <person name="Kjaerup R.B."/>
            <person name="Dalgaard T.S."/>
            <person name="Juul-Madsen H.R."/>
        </authorList>
    </citation>
    <scope>NUCLEOTIDE SEQUENCE [LARGE SCALE GENOMIC DNA]</scope>
    <source>
        <strain evidence="1 2">1199456.5</strain>
    </source>
</reference>
<dbReference type="SUPFAM" id="SSF48452">
    <property type="entry name" value="TPR-like"/>
    <property type="match status" value="1"/>
</dbReference>
<organism evidence="1 2">
    <name type="scientific">Mycolicibacterium mucogenicum</name>
    <name type="common">Mycobacterium mucogenicum</name>
    <dbReference type="NCBI Taxonomy" id="56689"/>
    <lineage>
        <taxon>Bacteria</taxon>
        <taxon>Bacillati</taxon>
        <taxon>Actinomycetota</taxon>
        <taxon>Actinomycetes</taxon>
        <taxon>Mycobacteriales</taxon>
        <taxon>Mycobacteriaceae</taxon>
        <taxon>Mycolicibacterium</taxon>
    </lineage>
</organism>
<protein>
    <recommendedName>
        <fullName evidence="3">MalT-like TPR region domain-containing protein</fullName>
    </recommendedName>
</protein>
<accession>A0A1A0MMP3</accession>
<dbReference type="AlphaFoldDB" id="A0A1A0MMP3"/>
<name>A0A1A0MMP3_MYCMU</name>
<sequence>MTATGTTTLFVAQPAARLRAAAFGNDVPRWPLPPAHSADELWLRAVAAGGQGRYAAANADLDAVVRLGRGALLSLAHSTRASFLRQLGWHRLARVADGRAWALVAHRPDLAEARADALVGLAADALGIGRFGVAHRLLERAAADTENGGVPRQRVRLAWVSAELAMVSGHGEESVTHAERARQLVGDLDSPRHAVKTDVVYSAALCSAGRFDDTRRVADAALERTQQFGLVPLTWALGCLLSDIGSAERSPDAMAQLRDAAAATVRNRGGRWAG</sequence>
<evidence type="ECO:0000313" key="1">
    <source>
        <dbReference type="EMBL" id="OBA86680.1"/>
    </source>
</evidence>
<dbReference type="RefSeq" id="WP_064859302.1">
    <property type="nucleotide sequence ID" value="NZ_LZSF01000138.1"/>
</dbReference>
<dbReference type="InterPro" id="IPR011990">
    <property type="entry name" value="TPR-like_helical_dom_sf"/>
</dbReference>
<evidence type="ECO:0008006" key="3">
    <source>
        <dbReference type="Google" id="ProtNLM"/>
    </source>
</evidence>
<proteinExistence type="predicted"/>
<dbReference type="Proteomes" id="UP000093962">
    <property type="component" value="Unassembled WGS sequence"/>
</dbReference>